<name>A0A7S7AWV5_9SPIR</name>
<evidence type="ECO:0000313" key="3">
    <source>
        <dbReference type="Proteomes" id="UP000593915"/>
    </source>
</evidence>
<dbReference type="PROSITE" id="PS51257">
    <property type="entry name" value="PROKAR_LIPOPROTEIN"/>
    <property type="match status" value="1"/>
</dbReference>
<evidence type="ECO:0000313" key="2">
    <source>
        <dbReference type="EMBL" id="QOW60496.1"/>
    </source>
</evidence>
<dbReference type="Gene3D" id="2.40.160.20">
    <property type="match status" value="1"/>
</dbReference>
<reference evidence="2 3" key="1">
    <citation type="submission" date="2020-09" db="EMBL/GenBank/DDBJ databases">
        <title>Characterization of Treponema spp. from bovine digital dermatitis in Korea.</title>
        <authorList>
            <person name="Espiritu H.M."/>
            <person name="Cho Y.I."/>
            <person name="Mamuad L."/>
        </authorList>
    </citation>
    <scope>NUCLEOTIDE SEQUENCE [LARGE SCALE GENOMIC DNA]</scope>
    <source>
        <strain evidence="2 3">KS1</strain>
    </source>
</reference>
<gene>
    <name evidence="2" type="ORF">IFE08_11890</name>
</gene>
<dbReference type="AlphaFoldDB" id="A0A7S7AWV5"/>
<dbReference type="InterPro" id="IPR024471">
    <property type="entry name" value="DUF2715"/>
</dbReference>
<dbReference type="EMBL" id="CP061839">
    <property type="protein sequence ID" value="QOW60496.1"/>
    <property type="molecule type" value="Genomic_DNA"/>
</dbReference>
<protein>
    <submittedName>
        <fullName evidence="2">DUF2715 domain-containing protein</fullName>
    </submittedName>
</protein>
<feature type="signal peptide" evidence="1">
    <location>
        <begin position="1"/>
        <end position="22"/>
    </location>
</feature>
<dbReference type="Proteomes" id="UP000593915">
    <property type="component" value="Chromosome"/>
</dbReference>
<evidence type="ECO:0000256" key="1">
    <source>
        <dbReference type="SAM" id="SignalP"/>
    </source>
</evidence>
<organism evidence="2 3">
    <name type="scientific">Treponema pedis</name>
    <dbReference type="NCBI Taxonomy" id="409322"/>
    <lineage>
        <taxon>Bacteria</taxon>
        <taxon>Pseudomonadati</taxon>
        <taxon>Spirochaetota</taxon>
        <taxon>Spirochaetia</taxon>
        <taxon>Spirochaetales</taxon>
        <taxon>Treponemataceae</taxon>
        <taxon>Treponema</taxon>
    </lineage>
</organism>
<dbReference type="RefSeq" id="WP_029410314.1">
    <property type="nucleotide sequence ID" value="NZ_CP061839.1"/>
</dbReference>
<feature type="chain" id="PRO_5032564386" evidence="1">
    <location>
        <begin position="23"/>
        <end position="237"/>
    </location>
</feature>
<keyword evidence="1" id="KW-0732">Signal</keyword>
<dbReference type="Pfam" id="PF10895">
    <property type="entry name" value="DUF2715"/>
    <property type="match status" value="1"/>
</dbReference>
<sequence>MKHKKNFIIFIMAAACTAMLFADLAISFGPAYTNYLVKPKTEEGKLSGNAVQDSIISQLKGATTEKNNAAGFAVDIRGDYLYGMLQIAFPSKTHTDLIKGGTAGLKKGAFIMDTQVGAGYTFFKDSRFNLFLGAGLGFNLMSSEQTISIPLAGDFNYKKLDAMIGVGGNITASFYFTKHVGIFAGIADTVYFAPIKAKKTFTVAGKTINLDEKTEGTKLSNSFANSLNLKAGISFKL</sequence>
<proteinExistence type="predicted"/>
<accession>A0A7S7AWV5</accession>